<name>A0A9P1CH95_9DINO</name>
<feature type="compositionally biased region" description="Basic residues" evidence="1">
    <location>
        <begin position="859"/>
        <end position="881"/>
    </location>
</feature>
<comment type="caution">
    <text evidence="2">The sequence shown here is derived from an EMBL/GenBank/DDBJ whole genome shotgun (WGS) entry which is preliminary data.</text>
</comment>
<evidence type="ECO:0000313" key="3">
    <source>
        <dbReference type="EMBL" id="CAL1144756.1"/>
    </source>
</evidence>
<dbReference type="EMBL" id="CAMXCT030001586">
    <property type="protein sequence ID" value="CAL4778693.1"/>
    <property type="molecule type" value="Genomic_DNA"/>
</dbReference>
<evidence type="ECO:0000313" key="2">
    <source>
        <dbReference type="EMBL" id="CAI3991381.1"/>
    </source>
</evidence>
<keyword evidence="5" id="KW-1185">Reference proteome</keyword>
<feature type="region of interest" description="Disordered" evidence="1">
    <location>
        <begin position="831"/>
        <end position="908"/>
    </location>
</feature>
<dbReference type="EMBL" id="CAMXCT020001586">
    <property type="protein sequence ID" value="CAL1144756.1"/>
    <property type="molecule type" value="Genomic_DNA"/>
</dbReference>
<sequence length="908" mass="100322">MSFESSCLRLRSAQTVDGGHWFTCAGVFRGRASSRLPSCRVHSQLTVARLGSDRVNKNNMAIPQEVADKVQQKLAEARDGTKLVSTVDAVLKILQAHSLAWRQTILPPHVGVHQMNRDGLGLNSSEVHALIDDVLSVGFARDEVRGVCFEVQHSNEATRKFNEKMVAESGGNLAPLDAASIRYASVAGSHLNAGLNCWLQSIKHQGQPLSLARLQEIDAEYYKACMEGTSWLVVSSQVESKWPELPGMIQAANNTASHLSRTESELQLLRKIWHCTVAKQEGGKVSLCWGDIASMVLRTKPTLGQSGPFLFNFIVKSSGGVKGAFLEDTLNYIKAHGYAQRTVGAEVYELLAQDIKGVLKALYTVPDKTLFCTDVRKAMSANMKAKMVMVEGALATAEKVCAYYKVEGHIKLAALGAFSRNCILAVIEKKHKDLPFFDSVEAAGVDFIQLRALDSMGRISNAAMLKDKGFTEGMIVHRKSDDTIATIEKMAAGSITLKVGAELKTCSSESFLKGDWKPSREKAEAEKIDWLPHSPQHSREHLVAAMRSKVVYTMYVKATPCPTELEIFTKPKQVKALKSFSKGALRLELQTYKVDIKTEDKGAGGSVCLGHFADKDKAGEALILYKDAPQNPDAPVEQLQDVKRRKTGKDIKTPRAAMAKKTEWVIKRVTAVQTPHSRKNWFPETKDVDGFIFFHFGKFERGVVFALTGKGLELRANKSPHLLDGKEYDRIVHLRNAECNRRYQETMKRAAEALGEEWKPTKNSMMAKDDHRLIVAQYVTISLPVLQKDATCISPLEAKCLWGTKAADLWLELNTDVLHYLSVAMKMPADGGEAADAQPHDDSAPASEAAGEASEHVVKSPKKKSRRRFQPKRSPKKKAKKTHEPPQTVGEEEGDDANKESESEEEDC</sequence>
<evidence type="ECO:0000256" key="1">
    <source>
        <dbReference type="SAM" id="MobiDB-lite"/>
    </source>
</evidence>
<gene>
    <name evidence="2" type="ORF">C1SCF055_LOCUS18298</name>
</gene>
<dbReference type="EMBL" id="CAMXCT010001586">
    <property type="protein sequence ID" value="CAI3991381.1"/>
    <property type="molecule type" value="Genomic_DNA"/>
</dbReference>
<dbReference type="Proteomes" id="UP001152797">
    <property type="component" value="Unassembled WGS sequence"/>
</dbReference>
<reference evidence="2" key="1">
    <citation type="submission" date="2022-10" db="EMBL/GenBank/DDBJ databases">
        <authorList>
            <person name="Chen Y."/>
            <person name="Dougan E. K."/>
            <person name="Chan C."/>
            <person name="Rhodes N."/>
            <person name="Thang M."/>
        </authorList>
    </citation>
    <scope>NUCLEOTIDE SEQUENCE</scope>
</reference>
<evidence type="ECO:0000313" key="4">
    <source>
        <dbReference type="EMBL" id="CAL4778693.1"/>
    </source>
</evidence>
<evidence type="ECO:0000313" key="5">
    <source>
        <dbReference type="Proteomes" id="UP001152797"/>
    </source>
</evidence>
<proteinExistence type="predicted"/>
<dbReference type="AlphaFoldDB" id="A0A9P1CH95"/>
<organism evidence="2">
    <name type="scientific">Cladocopium goreaui</name>
    <dbReference type="NCBI Taxonomy" id="2562237"/>
    <lineage>
        <taxon>Eukaryota</taxon>
        <taxon>Sar</taxon>
        <taxon>Alveolata</taxon>
        <taxon>Dinophyceae</taxon>
        <taxon>Suessiales</taxon>
        <taxon>Symbiodiniaceae</taxon>
        <taxon>Cladocopium</taxon>
    </lineage>
</organism>
<reference evidence="3" key="2">
    <citation type="submission" date="2024-04" db="EMBL/GenBank/DDBJ databases">
        <authorList>
            <person name="Chen Y."/>
            <person name="Shah S."/>
            <person name="Dougan E. K."/>
            <person name="Thang M."/>
            <person name="Chan C."/>
        </authorList>
    </citation>
    <scope>NUCLEOTIDE SEQUENCE [LARGE SCALE GENOMIC DNA]</scope>
</reference>
<dbReference type="OrthoDB" id="426044at2759"/>
<accession>A0A9P1CH95</accession>
<protein>
    <submittedName>
        <fullName evidence="4">Mitochondrial protein</fullName>
    </submittedName>
</protein>